<dbReference type="RefSeq" id="WP_091341925.1">
    <property type="nucleotide sequence ID" value="NZ_FMHV01000002.1"/>
</dbReference>
<dbReference type="InterPro" id="IPR038718">
    <property type="entry name" value="SNF2-like_sf"/>
</dbReference>
<dbReference type="InterPro" id="IPR001650">
    <property type="entry name" value="Helicase_C-like"/>
</dbReference>
<sequence length="936" mass="104220">MWPLTPGINLATAGRVSTQDAARQLRTADAILRSLADQPGVVLADEVGMGKTYVALAVAVSVLEATGRANPVVVLVPAAVAEKWPREWQVFAEHCLPPGHGLRGSRPVKRGSDLLKLLDDPPEERQHLIFATHTALTSRLTDPLIRLALLRQATRYDRDRDKHRRVLAKHAHALLRERRFRGAAGQALVATLLEKQPGRWKQVWDRGQPEDPLDDDPVPAALLDAVSGLDLEDLRQALAAVPVYRTANLEERLKVARAQLEWALGEVWKGALQRLDVRLPLLILDEAHHVKNRTQLGDLFANTVDERGALGNMFDRMLFLTATPFQLNHDELIRILRRFHGVRWSSQAARERFDDQVEEIQNGLNRSRAAALRLERAWSRLEESDAPQVASVGTFEIEEGQSERVRTAITAAAAAHDELRSAEKLLRPWVIRHTRASRTRRRDYHPGRAILDGRDTGSGLTVEGDAVLPFLLAARAEAIANLHNAGKASPVRGYYAYGLASSFEAYADTRAHRIAELDDLETPDGYTPDTSATAAEDQLRWYVERIKTALPHDTVDGWAAHPKVAATVSRVVDLWRRGEKVLVFCFYRETGRALRNHISRAIRREIIDRAAQALGGPAGDDVLAEVDAIAERLLRSDVSGYDAFRERVASYLNGLDDETAQRAQDIAVRFMRTPSFLTRYVDLSPNLTIEGLLAGLDRGAAGATFADQISAFAAALAQQVDKERDDVLHALASIQTGGIRVTSEHFDTSEHSHDREVLLPNVRLVNGEAKPATRETLMQTFNTPFFPEVLIASSVMAEGVDLHHACRHVIHHDLDWNPSTLEQRTGRVDRIGSRAARVGQPVVVYEPYVGGTHDEKMFRVVKDRERWFGIVMGESPDSSEWATERQAARIPLPPALARALTMDLATPGVHDHRRPLEPERPCRRRRNPSPRGAPAR</sequence>
<dbReference type="PROSITE" id="PS51192">
    <property type="entry name" value="HELICASE_ATP_BIND_1"/>
    <property type="match status" value="1"/>
</dbReference>
<feature type="region of interest" description="Disordered" evidence="2">
    <location>
        <begin position="905"/>
        <end position="936"/>
    </location>
</feature>
<reference evidence="6" key="1">
    <citation type="submission" date="2016-06" db="EMBL/GenBank/DDBJ databases">
        <authorList>
            <person name="Varghese N."/>
            <person name="Submissions Spin"/>
        </authorList>
    </citation>
    <scope>NUCLEOTIDE SEQUENCE [LARGE SCALE GENOMIC DNA]</scope>
    <source>
        <strain evidence="6">DSM 45431</strain>
    </source>
</reference>
<dbReference type="SMART" id="SM00490">
    <property type="entry name" value="HELICc"/>
    <property type="match status" value="1"/>
</dbReference>
<dbReference type="Gene3D" id="3.40.50.10810">
    <property type="entry name" value="Tandem AAA-ATPase domain"/>
    <property type="match status" value="2"/>
</dbReference>
<dbReference type="PROSITE" id="PS51194">
    <property type="entry name" value="HELICASE_CTER"/>
    <property type="match status" value="1"/>
</dbReference>
<gene>
    <name evidence="5" type="ORF">GA0070624_3234</name>
</gene>
<dbReference type="SMART" id="SM00487">
    <property type="entry name" value="DEXDc"/>
    <property type="match status" value="1"/>
</dbReference>
<dbReference type="CDD" id="cd18793">
    <property type="entry name" value="SF2_C_SNF"/>
    <property type="match status" value="1"/>
</dbReference>
<evidence type="ECO:0000256" key="2">
    <source>
        <dbReference type="SAM" id="MobiDB-lite"/>
    </source>
</evidence>
<evidence type="ECO:0000313" key="5">
    <source>
        <dbReference type="EMBL" id="SCL26081.1"/>
    </source>
</evidence>
<feature type="domain" description="Helicase ATP-binding" evidence="3">
    <location>
        <begin position="32"/>
        <end position="342"/>
    </location>
</feature>
<evidence type="ECO:0000256" key="1">
    <source>
        <dbReference type="ARBA" id="ARBA00022801"/>
    </source>
</evidence>
<proteinExistence type="predicted"/>
<dbReference type="Proteomes" id="UP000199413">
    <property type="component" value="Unassembled WGS sequence"/>
</dbReference>
<evidence type="ECO:0000259" key="4">
    <source>
        <dbReference type="PROSITE" id="PS51194"/>
    </source>
</evidence>
<dbReference type="PANTHER" id="PTHR10799">
    <property type="entry name" value="SNF2/RAD54 HELICASE FAMILY"/>
    <property type="match status" value="1"/>
</dbReference>
<dbReference type="GO" id="GO:0016787">
    <property type="term" value="F:hydrolase activity"/>
    <property type="evidence" value="ECO:0007669"/>
    <property type="project" value="UniProtKB-KW"/>
</dbReference>
<evidence type="ECO:0000259" key="3">
    <source>
        <dbReference type="PROSITE" id="PS51192"/>
    </source>
</evidence>
<dbReference type="Gene3D" id="3.40.50.300">
    <property type="entry name" value="P-loop containing nucleotide triphosphate hydrolases"/>
    <property type="match status" value="1"/>
</dbReference>
<keyword evidence="6" id="KW-1185">Reference proteome</keyword>
<dbReference type="STRING" id="568872.GA0070624_3234"/>
<dbReference type="SUPFAM" id="SSF52540">
    <property type="entry name" value="P-loop containing nucleoside triphosphate hydrolases"/>
    <property type="match status" value="2"/>
</dbReference>
<dbReference type="OrthoDB" id="9814088at2"/>
<dbReference type="InterPro" id="IPR027417">
    <property type="entry name" value="P-loop_NTPase"/>
</dbReference>
<protein>
    <submittedName>
        <fullName evidence="5">SNF2 family N-terminal domain-containing protein</fullName>
    </submittedName>
</protein>
<keyword evidence="1" id="KW-0378">Hydrolase</keyword>
<organism evidence="5 6">
    <name type="scientific">Micromonospora rhizosphaerae</name>
    <dbReference type="NCBI Taxonomy" id="568872"/>
    <lineage>
        <taxon>Bacteria</taxon>
        <taxon>Bacillati</taxon>
        <taxon>Actinomycetota</taxon>
        <taxon>Actinomycetes</taxon>
        <taxon>Micromonosporales</taxon>
        <taxon>Micromonosporaceae</taxon>
        <taxon>Micromonospora</taxon>
    </lineage>
</organism>
<dbReference type="Pfam" id="PF00271">
    <property type="entry name" value="Helicase_C"/>
    <property type="match status" value="1"/>
</dbReference>
<dbReference type="EMBL" id="FMHV01000002">
    <property type="protein sequence ID" value="SCL26081.1"/>
    <property type="molecule type" value="Genomic_DNA"/>
</dbReference>
<accession>A0A1C6S9R7</accession>
<name>A0A1C6S9R7_9ACTN</name>
<dbReference type="AlphaFoldDB" id="A0A1C6S9R7"/>
<feature type="domain" description="Helicase C-terminal" evidence="4">
    <location>
        <begin position="726"/>
        <end position="883"/>
    </location>
</feature>
<dbReference type="InterPro" id="IPR049730">
    <property type="entry name" value="SNF2/RAD54-like_C"/>
</dbReference>
<evidence type="ECO:0000313" key="6">
    <source>
        <dbReference type="Proteomes" id="UP000199413"/>
    </source>
</evidence>
<dbReference type="InterPro" id="IPR014001">
    <property type="entry name" value="Helicase_ATP-bd"/>
</dbReference>